<protein>
    <recommendedName>
        <fullName evidence="4">DUF863 domain-containing protein</fullName>
    </recommendedName>
</protein>
<feature type="compositionally biased region" description="Polar residues" evidence="1">
    <location>
        <begin position="954"/>
        <end position="966"/>
    </location>
</feature>
<reference evidence="3" key="1">
    <citation type="journal article" date="2017" name="Front. Plant Sci.">
        <title>Climate Clever Clovers: New Paradigm to Reduce the Environmental Footprint of Ruminants by Breeding Low Methanogenic Forages Utilizing Haplotype Variation.</title>
        <authorList>
            <person name="Kaur P."/>
            <person name="Appels R."/>
            <person name="Bayer P.E."/>
            <person name="Keeble-Gagnere G."/>
            <person name="Wang J."/>
            <person name="Hirakawa H."/>
            <person name="Shirasawa K."/>
            <person name="Vercoe P."/>
            <person name="Stefanova K."/>
            <person name="Durmic Z."/>
            <person name="Nichols P."/>
            <person name="Revell C."/>
            <person name="Isobe S.N."/>
            <person name="Edwards D."/>
            <person name="Erskine W."/>
        </authorList>
    </citation>
    <scope>NUCLEOTIDE SEQUENCE [LARGE SCALE GENOMIC DNA]</scope>
    <source>
        <strain evidence="3">cv. Daliak</strain>
    </source>
</reference>
<feature type="compositionally biased region" description="Polar residues" evidence="1">
    <location>
        <begin position="368"/>
        <end position="384"/>
    </location>
</feature>
<feature type="region of interest" description="Disordered" evidence="1">
    <location>
        <begin position="199"/>
        <end position="219"/>
    </location>
</feature>
<dbReference type="Pfam" id="PF05904">
    <property type="entry name" value="DUF863"/>
    <property type="match status" value="1"/>
</dbReference>
<evidence type="ECO:0000256" key="1">
    <source>
        <dbReference type="SAM" id="MobiDB-lite"/>
    </source>
</evidence>
<feature type="compositionally biased region" description="Basic and acidic residues" evidence="1">
    <location>
        <begin position="390"/>
        <end position="406"/>
    </location>
</feature>
<gene>
    <name evidence="2" type="ORF">TSUD_397490</name>
</gene>
<dbReference type="OrthoDB" id="630817at2759"/>
<dbReference type="InterPro" id="IPR008581">
    <property type="entry name" value="DUF863_pln"/>
</dbReference>
<proteinExistence type="predicted"/>
<dbReference type="EMBL" id="DF973805">
    <property type="protein sequence ID" value="GAU40430.1"/>
    <property type="molecule type" value="Genomic_DNA"/>
</dbReference>
<dbReference type="PANTHER" id="PTHR33167">
    <property type="entry name" value="TRANSCRIPTION FACTOR, PUTATIVE (DUF863)-RELATED"/>
    <property type="match status" value="1"/>
</dbReference>
<feature type="region of interest" description="Disordered" evidence="1">
    <location>
        <begin position="333"/>
        <end position="406"/>
    </location>
</feature>
<feature type="region of interest" description="Disordered" evidence="1">
    <location>
        <begin position="954"/>
        <end position="991"/>
    </location>
</feature>
<feature type="compositionally biased region" description="Low complexity" evidence="1">
    <location>
        <begin position="333"/>
        <end position="342"/>
    </location>
</feature>
<dbReference type="AlphaFoldDB" id="A0A2Z6NUE8"/>
<evidence type="ECO:0000313" key="2">
    <source>
        <dbReference type="EMBL" id="GAU40430.1"/>
    </source>
</evidence>
<evidence type="ECO:0000313" key="3">
    <source>
        <dbReference type="Proteomes" id="UP000242715"/>
    </source>
</evidence>
<evidence type="ECO:0008006" key="4">
    <source>
        <dbReference type="Google" id="ProtNLM"/>
    </source>
</evidence>
<name>A0A2Z6NUE8_TRISU</name>
<organism evidence="2 3">
    <name type="scientific">Trifolium subterraneum</name>
    <name type="common">Subterranean clover</name>
    <dbReference type="NCBI Taxonomy" id="3900"/>
    <lineage>
        <taxon>Eukaryota</taxon>
        <taxon>Viridiplantae</taxon>
        <taxon>Streptophyta</taxon>
        <taxon>Embryophyta</taxon>
        <taxon>Tracheophyta</taxon>
        <taxon>Spermatophyta</taxon>
        <taxon>Magnoliopsida</taxon>
        <taxon>eudicotyledons</taxon>
        <taxon>Gunneridae</taxon>
        <taxon>Pentapetalae</taxon>
        <taxon>rosids</taxon>
        <taxon>fabids</taxon>
        <taxon>Fabales</taxon>
        <taxon>Fabaceae</taxon>
        <taxon>Papilionoideae</taxon>
        <taxon>50 kb inversion clade</taxon>
        <taxon>NPAAA clade</taxon>
        <taxon>Hologalegina</taxon>
        <taxon>IRL clade</taxon>
        <taxon>Trifolieae</taxon>
        <taxon>Trifolium</taxon>
    </lineage>
</organism>
<sequence>MGTKVQNLPGNYSMMRDLNEESSSCGWPFYGDRTPTNGKYYDNYFPSSTTDACSVHDKDVVKRMMLEHEAIFKNQVYELHRLYRIQRDLMSDFKRKELLRNQMPVEASFCTGPLTSQVTSEDGRKWHASGFPAGNSAYAKTSVSGAAGVHSPLGSIQGISNQAGPFASRETHSLKDAGLLESPRPLKVRRKTFDLSLPADENVDSDESDEKLSDEKTSGSTLFLPDRSCKIGNEDDRGKNCCQNTSRSSEQSLRRRNGFTDLNGFADLNEPVQLDETYDSPYVHVPSNSVAANECSDLTASAKQKLQFFGSSREHLLNSRQGTDSWARNNGYLKNNGNGKEGIPSTAEAGHGKSNLQPVPNVLKPEQSLLSSQTMQHTYSQGPASNYLDGRNKPDTRREKTVSERNHEYPVNKLPESMVPLHKSGLIPVAPSYDLSKSWSHSAASWGVASCSLSQKLMSVQTPPYLNASSAVNRNLEEFWPLNMNSKPNPGIQCDAPLRNKVFHAGSSSGSKEPSMNMSSISYDYPNPTHNNDKKSAGKGIDLNVILSNGSHNNNLVPQSIVGIMDGDALSWLRAKTTRKNEAQNTDRSSFTAGETSFLHTAPLLMKGETRKGPSGDFMHGVTSVSCSSNFDQRRTELSASSSNKKILGIPIFDMPHVSPKKELSSITSPSVSIRTHAEAVENKHKPRMFDMNIPCDANDLEFDKEGLTETVISKTKSPAAEADSRNQIDLNLSMSEDEGSFTTIPSANTKMKDEIDLEAPAIPESDEDLIPEENKLETSLASPQVLLDVVEQPQDDLMRNAAEAIIVLSSLSCDQVDDVINIPSESPTVDPLRWFVDAISLCEDNPESKCDNSKGKDGEDDDRFDYFESMTLKLEETKEEDYMPKPLVPENFIVEETTSTLPTRTRRGPARRGRQKRDFQRDILPGLVSLSRNEVTEDIQTFGGIMKATGHSWQSGLTRKNSSKNGCRRGRPRRQVQVTPSPSPPVAANETTTTLIQQFNNNEVALEDRSLTGWGKTTRRPRRQRCPAGNPPPIPIT</sequence>
<dbReference type="PANTHER" id="PTHR33167:SF37">
    <property type="entry name" value="DUF863 FAMILY PROTEIN"/>
    <property type="match status" value="1"/>
</dbReference>
<feature type="region of interest" description="Disordered" evidence="1">
    <location>
        <begin position="1008"/>
        <end position="1038"/>
    </location>
</feature>
<dbReference type="Proteomes" id="UP000242715">
    <property type="component" value="Unassembled WGS sequence"/>
</dbReference>
<keyword evidence="3" id="KW-1185">Reference proteome</keyword>
<accession>A0A2Z6NUE8</accession>